<dbReference type="InParanoid" id="A0A7F5RGW7"/>
<protein>
    <submittedName>
        <fullName evidence="2">Uncharacterized protein LOC112905961</fullName>
    </submittedName>
</protein>
<reference evidence="2" key="1">
    <citation type="submission" date="2025-08" db="UniProtKB">
        <authorList>
            <consortium name="RefSeq"/>
        </authorList>
    </citation>
    <scope>IDENTIFICATION</scope>
    <source>
        <tissue evidence="2">Entire body</tissue>
    </source>
</reference>
<organism evidence="1 2">
    <name type="scientific">Agrilus planipennis</name>
    <name type="common">Emerald ash borer</name>
    <name type="synonym">Agrilus marcopoli</name>
    <dbReference type="NCBI Taxonomy" id="224129"/>
    <lineage>
        <taxon>Eukaryota</taxon>
        <taxon>Metazoa</taxon>
        <taxon>Ecdysozoa</taxon>
        <taxon>Arthropoda</taxon>
        <taxon>Hexapoda</taxon>
        <taxon>Insecta</taxon>
        <taxon>Pterygota</taxon>
        <taxon>Neoptera</taxon>
        <taxon>Endopterygota</taxon>
        <taxon>Coleoptera</taxon>
        <taxon>Polyphaga</taxon>
        <taxon>Elateriformia</taxon>
        <taxon>Buprestoidea</taxon>
        <taxon>Buprestidae</taxon>
        <taxon>Agrilinae</taxon>
        <taxon>Agrilus</taxon>
    </lineage>
</organism>
<accession>A0A7F5RGW7</accession>
<dbReference type="AlphaFoldDB" id="A0A7F5RGW7"/>
<evidence type="ECO:0000313" key="1">
    <source>
        <dbReference type="Proteomes" id="UP000192223"/>
    </source>
</evidence>
<proteinExistence type="predicted"/>
<gene>
    <name evidence="2" type="primary">LOC112905961</name>
</gene>
<dbReference type="RefSeq" id="XP_025835218.1">
    <property type="nucleotide sequence ID" value="XM_025979433.1"/>
</dbReference>
<dbReference type="KEGG" id="apln:112905961"/>
<dbReference type="GeneID" id="112905961"/>
<name>A0A7F5RGW7_AGRPL</name>
<dbReference type="OrthoDB" id="17066at2759"/>
<keyword evidence="1" id="KW-1185">Reference proteome</keyword>
<dbReference type="Proteomes" id="UP000192223">
    <property type="component" value="Unplaced"/>
</dbReference>
<evidence type="ECO:0000313" key="2">
    <source>
        <dbReference type="RefSeq" id="XP_025835218.1"/>
    </source>
</evidence>
<sequence>MIVKRQQIPKTHLMQRTHSHLFLASIMLIKEVIPINSVSIVKGSPASSERNLTGSPRVAKDIIADVYNAIQHWNDHHIKGQLVLESIAHSRNINEAMFYAALWTHQPYVSDSTIFKVETLLVESGHKKF</sequence>